<accession>A0A816HDM2</accession>
<dbReference type="Pfam" id="PF13424">
    <property type="entry name" value="TPR_12"/>
    <property type="match status" value="2"/>
</dbReference>
<dbReference type="SMART" id="SM00028">
    <property type="entry name" value="TPR"/>
    <property type="match status" value="5"/>
</dbReference>
<dbReference type="PANTHER" id="PTHR45641">
    <property type="entry name" value="TETRATRICOPEPTIDE REPEAT PROTEIN (AFU_ORTHOLOGUE AFUA_6G03870)"/>
    <property type="match status" value="1"/>
</dbReference>
<gene>
    <name evidence="4" type="ORF">KQP761_LOCUS38717</name>
</gene>
<dbReference type="Gene3D" id="2.120.10.30">
    <property type="entry name" value="TolB, C-terminal domain"/>
    <property type="match status" value="1"/>
</dbReference>
<dbReference type="SUPFAM" id="SSF101898">
    <property type="entry name" value="NHL repeat"/>
    <property type="match status" value="1"/>
</dbReference>
<dbReference type="OrthoDB" id="5986190at2759"/>
<dbReference type="SUPFAM" id="SSF48452">
    <property type="entry name" value="TPR-like"/>
    <property type="match status" value="1"/>
</dbReference>
<dbReference type="InterPro" id="IPR019734">
    <property type="entry name" value="TPR_rpt"/>
</dbReference>
<keyword evidence="1" id="KW-0677">Repeat</keyword>
<sequence length="357" mass="40459">KNYYNRCLKLLPSDDHAWKPYCYYLLGLVATESGDDKCALDLLSKSLNIRRQTLKSSDPSIADTLTAIARVHYNSCNFDQALQSYHEALGIFQQAFREYDLTSAMIYTNIGVVCKEQKLYSDALDYHEKAREIRLKHLPASHFRFGTSWNNMGEVYQCLGEYDTALEYYERALEIYKKSLPSEHIEIAIVLVNKGSIKEEKADLQTALPFYKKRLTFALVINYTHQLYVPYSLFVDNIICCGLVIHDQRCVYVADIKKHEVREYRLGDNNEAIEASDNGQGDGLNQLGFPTNLFVDRQKNIYVSDNSNHRIMKQNKGAKEGLFVDTKGTPYVAEGDNQPITVTAGGNGQGAGANQLN</sequence>
<dbReference type="AlphaFoldDB" id="A0A816HDM2"/>
<feature type="non-terminal residue" evidence="4">
    <location>
        <position position="357"/>
    </location>
</feature>
<evidence type="ECO:0000256" key="1">
    <source>
        <dbReference type="ARBA" id="ARBA00022737"/>
    </source>
</evidence>
<dbReference type="EMBL" id="CAJNOW010022045">
    <property type="protein sequence ID" value="CAF1686332.1"/>
    <property type="molecule type" value="Genomic_DNA"/>
</dbReference>
<evidence type="ECO:0000256" key="3">
    <source>
        <dbReference type="PROSITE-ProRule" id="PRU00339"/>
    </source>
</evidence>
<proteinExistence type="predicted"/>
<protein>
    <submittedName>
        <fullName evidence="4">Uncharacterized protein</fullName>
    </submittedName>
</protein>
<dbReference type="PROSITE" id="PS50293">
    <property type="entry name" value="TPR_REGION"/>
    <property type="match status" value="1"/>
</dbReference>
<evidence type="ECO:0000313" key="5">
    <source>
        <dbReference type="Proteomes" id="UP000663834"/>
    </source>
</evidence>
<dbReference type="InterPro" id="IPR011042">
    <property type="entry name" value="6-blade_b-propeller_TolB-like"/>
</dbReference>
<dbReference type="Gene3D" id="1.25.40.10">
    <property type="entry name" value="Tetratricopeptide repeat domain"/>
    <property type="match status" value="1"/>
</dbReference>
<comment type="caution">
    <text evidence="4">The sequence shown here is derived from an EMBL/GenBank/DDBJ whole genome shotgun (WGS) entry which is preliminary data.</text>
</comment>
<keyword evidence="2 3" id="KW-0802">TPR repeat</keyword>
<dbReference type="PROSITE" id="PS50005">
    <property type="entry name" value="TPR"/>
    <property type="match status" value="1"/>
</dbReference>
<dbReference type="PANTHER" id="PTHR45641:SF19">
    <property type="entry name" value="NEPHROCYSTIN-3"/>
    <property type="match status" value="1"/>
</dbReference>
<reference evidence="4" key="1">
    <citation type="submission" date="2021-02" db="EMBL/GenBank/DDBJ databases">
        <authorList>
            <person name="Nowell W R."/>
        </authorList>
    </citation>
    <scope>NUCLEOTIDE SEQUENCE</scope>
</reference>
<dbReference type="Proteomes" id="UP000663834">
    <property type="component" value="Unassembled WGS sequence"/>
</dbReference>
<dbReference type="InterPro" id="IPR011990">
    <property type="entry name" value="TPR-like_helical_dom_sf"/>
</dbReference>
<evidence type="ECO:0000256" key="2">
    <source>
        <dbReference type="ARBA" id="ARBA00022803"/>
    </source>
</evidence>
<organism evidence="4 5">
    <name type="scientific">Rotaria magnacalcarata</name>
    <dbReference type="NCBI Taxonomy" id="392030"/>
    <lineage>
        <taxon>Eukaryota</taxon>
        <taxon>Metazoa</taxon>
        <taxon>Spiralia</taxon>
        <taxon>Gnathifera</taxon>
        <taxon>Rotifera</taxon>
        <taxon>Eurotatoria</taxon>
        <taxon>Bdelloidea</taxon>
        <taxon>Philodinida</taxon>
        <taxon>Philodinidae</taxon>
        <taxon>Rotaria</taxon>
    </lineage>
</organism>
<evidence type="ECO:0000313" key="4">
    <source>
        <dbReference type="EMBL" id="CAF1686332.1"/>
    </source>
</evidence>
<feature type="repeat" description="TPR" evidence="3">
    <location>
        <begin position="146"/>
        <end position="179"/>
    </location>
</feature>
<name>A0A816HDM2_9BILA</name>